<proteinExistence type="predicted"/>
<dbReference type="RefSeq" id="WP_105396956.1">
    <property type="nucleotide sequence ID" value="NZ_CAWNTA010000011.1"/>
</dbReference>
<sequence>MKAIPLFPPYRQASPPRFKRWLGVGVGLVLLVSNIVALIRPEVGDTSSLYALIPGLAALWLLCLLFRWLFYRFARHNAWIYQQQVEWVQQQWWRKHRQQIALVDYVLVGPLGSTPDVWNKVVNQSHCHAEPIKEASGQSVRLLRSFAADIEQREIQLAGMAVEQWHKQGKAQSPSRCTPLRCYWLGSAAAWQGFAAQMAERFPDVELPEQPQPWLGIDTLDEMVDLLNTTKDQHATILCAGCQCVDSEAESALPAGEAAFIWLLKKQGNVCFTRGEFFCSQSDEEVVDVAARTLVQADISQPPETCFLFSQPDTSSLEQLGWNITQHQQDLNWGNIGGMNAVVVQTLAAILVENTGQPCGWLARDPQHTLAFGIVKSYGTARE</sequence>
<comment type="caution">
    <text evidence="2">The sequence shown here is derived from an EMBL/GenBank/DDBJ whole genome shotgun (WGS) entry which is preliminary data.</text>
</comment>
<keyword evidence="1" id="KW-0472">Membrane</keyword>
<evidence type="ECO:0000256" key="1">
    <source>
        <dbReference type="SAM" id="Phobius"/>
    </source>
</evidence>
<organism evidence="2 3">
    <name type="scientific">Photorhabdus hindustanensis</name>
    <dbReference type="NCBI Taxonomy" id="2918802"/>
    <lineage>
        <taxon>Bacteria</taxon>
        <taxon>Pseudomonadati</taxon>
        <taxon>Pseudomonadota</taxon>
        <taxon>Gammaproteobacteria</taxon>
        <taxon>Enterobacterales</taxon>
        <taxon>Morganellaceae</taxon>
        <taxon>Photorhabdus</taxon>
    </lineage>
</organism>
<name>A0A2S8PU91_9GAMM</name>
<reference evidence="2 3" key="1">
    <citation type="submission" date="2018-02" db="EMBL/GenBank/DDBJ databases">
        <title>Five New Genomes of Indian Photorhabdus Isolates TSA.</title>
        <authorList>
            <person name="Dubay B."/>
            <person name="Somvanshi V.S."/>
        </authorList>
    </citation>
    <scope>NUCLEOTIDE SEQUENCE [LARGE SCALE GENOMIC DNA]</scope>
    <source>
        <strain evidence="2 3">H1</strain>
    </source>
</reference>
<evidence type="ECO:0000313" key="2">
    <source>
        <dbReference type="EMBL" id="PQQ22333.1"/>
    </source>
</evidence>
<dbReference type="Proteomes" id="UP000239550">
    <property type="component" value="Unassembled WGS sequence"/>
</dbReference>
<dbReference type="EMBL" id="PUWT01000108">
    <property type="protein sequence ID" value="PQQ22333.1"/>
    <property type="molecule type" value="Genomic_DNA"/>
</dbReference>
<feature type="transmembrane region" description="Helical" evidence="1">
    <location>
        <begin position="21"/>
        <end position="39"/>
    </location>
</feature>
<keyword evidence="1" id="KW-1133">Transmembrane helix</keyword>
<protein>
    <submittedName>
        <fullName evidence="2">Uncharacterized protein</fullName>
    </submittedName>
</protein>
<keyword evidence="3" id="KW-1185">Reference proteome</keyword>
<accession>A0A2S8PU91</accession>
<evidence type="ECO:0000313" key="3">
    <source>
        <dbReference type="Proteomes" id="UP000239550"/>
    </source>
</evidence>
<gene>
    <name evidence="2" type="ORF">C6H66_24000</name>
</gene>
<dbReference type="AlphaFoldDB" id="A0A2S8PU91"/>
<feature type="transmembrane region" description="Helical" evidence="1">
    <location>
        <begin position="51"/>
        <end position="70"/>
    </location>
</feature>
<keyword evidence="1" id="KW-0812">Transmembrane</keyword>